<dbReference type="GO" id="GO:0004674">
    <property type="term" value="F:protein serine/threonine kinase activity"/>
    <property type="evidence" value="ECO:0007669"/>
    <property type="project" value="UniProtKB-KW"/>
</dbReference>
<dbReference type="OrthoDB" id="1689256at2759"/>
<keyword evidence="6" id="KW-0547">Nucleotide-binding</keyword>
<keyword evidence="3" id="KW-0418">Kinase</keyword>
<evidence type="ECO:0000259" key="12">
    <source>
        <dbReference type="PROSITE" id="PS50011"/>
    </source>
</evidence>
<comment type="catalytic activity">
    <reaction evidence="10">
        <text>L-threonyl-[protein] + ATP = O-phospho-L-threonyl-[protein] + ADP + H(+)</text>
        <dbReference type="Rhea" id="RHEA:46608"/>
        <dbReference type="Rhea" id="RHEA-COMP:11060"/>
        <dbReference type="Rhea" id="RHEA-COMP:11605"/>
        <dbReference type="ChEBI" id="CHEBI:15378"/>
        <dbReference type="ChEBI" id="CHEBI:30013"/>
        <dbReference type="ChEBI" id="CHEBI:30616"/>
        <dbReference type="ChEBI" id="CHEBI:61977"/>
        <dbReference type="ChEBI" id="CHEBI:456216"/>
        <dbReference type="EC" id="2.7.11.1"/>
    </reaction>
</comment>
<evidence type="ECO:0000256" key="7">
    <source>
        <dbReference type="ARBA" id="ARBA00022840"/>
    </source>
</evidence>
<evidence type="ECO:0000256" key="8">
    <source>
        <dbReference type="ARBA" id="ARBA00022989"/>
    </source>
</evidence>
<dbReference type="InterPro" id="IPR011009">
    <property type="entry name" value="Kinase-like_dom_sf"/>
</dbReference>
<evidence type="ECO:0000256" key="9">
    <source>
        <dbReference type="ARBA" id="ARBA00023136"/>
    </source>
</evidence>
<keyword evidence="3" id="KW-0723">Serine/threonine-protein kinase</keyword>
<dbReference type="Proteomes" id="UP001151287">
    <property type="component" value="Unassembled WGS sequence"/>
</dbReference>
<evidence type="ECO:0000256" key="3">
    <source>
        <dbReference type="ARBA" id="ARBA00022527"/>
    </source>
</evidence>
<comment type="subcellular location">
    <subcellularLocation>
        <location evidence="1">Cell membrane</location>
        <topology evidence="1">Single-pass membrane protein</topology>
    </subcellularLocation>
</comment>
<dbReference type="EMBL" id="JAMQYH010000001">
    <property type="protein sequence ID" value="KAJ1703666.1"/>
    <property type="molecule type" value="Genomic_DNA"/>
</dbReference>
<gene>
    <name evidence="13" type="ORF">LUZ63_003445</name>
</gene>
<dbReference type="FunFam" id="3.30.200.20:FF:000015">
    <property type="entry name" value="Somatic embryogenesis receptor kinase 1"/>
    <property type="match status" value="1"/>
</dbReference>
<comment type="catalytic activity">
    <reaction evidence="11">
        <text>L-seryl-[protein] + ATP = O-phospho-L-seryl-[protein] + ADP + H(+)</text>
        <dbReference type="Rhea" id="RHEA:17989"/>
        <dbReference type="Rhea" id="RHEA-COMP:9863"/>
        <dbReference type="Rhea" id="RHEA-COMP:11604"/>
        <dbReference type="ChEBI" id="CHEBI:15378"/>
        <dbReference type="ChEBI" id="CHEBI:29999"/>
        <dbReference type="ChEBI" id="CHEBI:30616"/>
        <dbReference type="ChEBI" id="CHEBI:83421"/>
        <dbReference type="ChEBI" id="CHEBI:456216"/>
        <dbReference type="EC" id="2.7.11.1"/>
    </reaction>
</comment>
<dbReference type="PANTHER" id="PTHR47982">
    <property type="entry name" value="PROLINE-RICH RECEPTOR-LIKE PROTEIN KINASE PERK4"/>
    <property type="match status" value="1"/>
</dbReference>
<dbReference type="Pfam" id="PF07714">
    <property type="entry name" value="PK_Tyr_Ser-Thr"/>
    <property type="match status" value="1"/>
</dbReference>
<dbReference type="Gene3D" id="3.30.200.20">
    <property type="entry name" value="Phosphorylase Kinase, domain 1"/>
    <property type="match status" value="1"/>
</dbReference>
<dbReference type="PROSITE" id="PS50011">
    <property type="entry name" value="PROTEIN_KINASE_DOM"/>
    <property type="match status" value="1"/>
</dbReference>
<evidence type="ECO:0000256" key="10">
    <source>
        <dbReference type="ARBA" id="ARBA00047899"/>
    </source>
</evidence>
<sequence>MTMRSVLDLLCFKQRRKDEGLVLAPIWHSGSKGDKMTLPPKRGRYFQFKELQKCTDNFSKTNEIGASVYGTVYKGCCTDGVVVAIHRLKKGSALDNFKGFQIEIAMLSMIHHKNIVSILGFCFERGEKLLVCEYISKGTLRDNLDGNGGMYLDWEKRLQIALDSARGLAYLHEHHIVHCDVNTVNILLDENLNAKITDFGFARWVDISSRVRGTTAREESGCTEILRRVDPQHYLQAGGRFSEKSDVYNFGMVMLELLTGRHVYEFGTDGNTFLDEKIEGAIDENERKYYGLRDIMDSQIVNQVKNVGLKKFVQLAMKCLKYSASDRPSMSEAMREIEIILELNGSEVTTAVDHSADFGNEISGSLP</sequence>
<dbReference type="InterPro" id="IPR000719">
    <property type="entry name" value="Prot_kinase_dom"/>
</dbReference>
<dbReference type="GO" id="GO:0005886">
    <property type="term" value="C:plasma membrane"/>
    <property type="evidence" value="ECO:0007669"/>
    <property type="project" value="UniProtKB-SubCell"/>
</dbReference>
<dbReference type="GO" id="GO:0005524">
    <property type="term" value="F:ATP binding"/>
    <property type="evidence" value="ECO:0007669"/>
    <property type="project" value="UniProtKB-KW"/>
</dbReference>
<dbReference type="EC" id="2.7.11.1" evidence="2"/>
<evidence type="ECO:0000256" key="1">
    <source>
        <dbReference type="ARBA" id="ARBA00004162"/>
    </source>
</evidence>
<keyword evidence="8" id="KW-1133">Transmembrane helix</keyword>
<protein>
    <recommendedName>
        <fullName evidence="2">non-specific serine/threonine protein kinase</fullName>
        <ecNumber evidence="2">2.7.11.1</ecNumber>
    </recommendedName>
</protein>
<dbReference type="Gene3D" id="1.10.510.10">
    <property type="entry name" value="Transferase(Phosphotransferase) domain 1"/>
    <property type="match status" value="1"/>
</dbReference>
<keyword evidence="7" id="KW-0067">ATP-binding</keyword>
<comment type="caution">
    <text evidence="13">The sequence shown here is derived from an EMBL/GenBank/DDBJ whole genome shotgun (WGS) entry which is preliminary data.</text>
</comment>
<feature type="domain" description="Protein kinase" evidence="12">
    <location>
        <begin position="58"/>
        <end position="341"/>
    </location>
</feature>
<dbReference type="InterPro" id="IPR001245">
    <property type="entry name" value="Ser-Thr/Tyr_kinase_cat_dom"/>
</dbReference>
<evidence type="ECO:0000256" key="5">
    <source>
        <dbReference type="ARBA" id="ARBA00022692"/>
    </source>
</evidence>
<accession>A0A9Q0D0L2</accession>
<dbReference type="InterPro" id="IPR047117">
    <property type="entry name" value="PERK1-13-like"/>
</dbReference>
<evidence type="ECO:0000256" key="11">
    <source>
        <dbReference type="ARBA" id="ARBA00048679"/>
    </source>
</evidence>
<organism evidence="13 14">
    <name type="scientific">Rhynchospora breviuscula</name>
    <dbReference type="NCBI Taxonomy" id="2022672"/>
    <lineage>
        <taxon>Eukaryota</taxon>
        <taxon>Viridiplantae</taxon>
        <taxon>Streptophyta</taxon>
        <taxon>Embryophyta</taxon>
        <taxon>Tracheophyta</taxon>
        <taxon>Spermatophyta</taxon>
        <taxon>Magnoliopsida</taxon>
        <taxon>Liliopsida</taxon>
        <taxon>Poales</taxon>
        <taxon>Cyperaceae</taxon>
        <taxon>Cyperoideae</taxon>
        <taxon>Rhynchosporeae</taxon>
        <taxon>Rhynchospora</taxon>
    </lineage>
</organism>
<dbReference type="AlphaFoldDB" id="A0A9Q0D0L2"/>
<evidence type="ECO:0000256" key="4">
    <source>
        <dbReference type="ARBA" id="ARBA00022679"/>
    </source>
</evidence>
<evidence type="ECO:0000313" key="13">
    <source>
        <dbReference type="EMBL" id="KAJ1703666.1"/>
    </source>
</evidence>
<dbReference type="SUPFAM" id="SSF56112">
    <property type="entry name" value="Protein kinase-like (PK-like)"/>
    <property type="match status" value="1"/>
</dbReference>
<keyword evidence="9" id="KW-0472">Membrane</keyword>
<evidence type="ECO:0000256" key="2">
    <source>
        <dbReference type="ARBA" id="ARBA00012513"/>
    </source>
</evidence>
<keyword evidence="4" id="KW-0808">Transferase</keyword>
<proteinExistence type="predicted"/>
<evidence type="ECO:0000313" key="14">
    <source>
        <dbReference type="Proteomes" id="UP001151287"/>
    </source>
</evidence>
<keyword evidence="5" id="KW-0812">Transmembrane</keyword>
<name>A0A9Q0D0L2_9POAL</name>
<evidence type="ECO:0000256" key="6">
    <source>
        <dbReference type="ARBA" id="ARBA00022741"/>
    </source>
</evidence>
<keyword evidence="14" id="KW-1185">Reference proteome</keyword>
<reference evidence="13" key="1">
    <citation type="journal article" date="2022" name="Cell">
        <title>Repeat-based holocentromeres influence genome architecture and karyotype evolution.</title>
        <authorList>
            <person name="Hofstatter P.G."/>
            <person name="Thangavel G."/>
            <person name="Lux T."/>
            <person name="Neumann P."/>
            <person name="Vondrak T."/>
            <person name="Novak P."/>
            <person name="Zhang M."/>
            <person name="Costa L."/>
            <person name="Castellani M."/>
            <person name="Scott A."/>
            <person name="Toegelov H."/>
            <person name="Fuchs J."/>
            <person name="Mata-Sucre Y."/>
            <person name="Dias Y."/>
            <person name="Vanzela A.L.L."/>
            <person name="Huettel B."/>
            <person name="Almeida C.C.S."/>
            <person name="Simkova H."/>
            <person name="Souza G."/>
            <person name="Pedrosa-Harand A."/>
            <person name="Macas J."/>
            <person name="Mayer K.F.X."/>
            <person name="Houben A."/>
            <person name="Marques A."/>
        </authorList>
    </citation>
    <scope>NUCLEOTIDE SEQUENCE</scope>
    <source>
        <strain evidence="13">RhyBre1mFocal</strain>
    </source>
</reference>